<dbReference type="Gene3D" id="3.80.10.10">
    <property type="entry name" value="Ribonuclease Inhibitor"/>
    <property type="match status" value="1"/>
</dbReference>
<evidence type="ECO:0000256" key="1">
    <source>
        <dbReference type="SAM" id="MobiDB-lite"/>
    </source>
</evidence>
<keyword evidence="3" id="KW-1185">Reference proteome</keyword>
<dbReference type="AlphaFoldDB" id="A0A9N9HAQ6"/>
<sequence>MIPGKVKRVAKSMSKKFKKYFLIVKNVNTDNHTVDSTSTITTATNTTNNTTLTSTPASTIPTSIPTSASTSTSSRHHRNDQTTAGQAKQQQLSASILWPRRQRTIEKKRRTNSPELVPDILHEIFFHLFVDEEDTPDLIPGNGTNKSNPVSDIYNCLMVKKSWSEVALQFLYSRPFIRRGRKQVELYLSMLNYNEIRYLQSQGIQGMDKIQSGYQTITKYPYPAYLKTLDYGRLVMSAWAFCNSNWMTRVLDNKVILVTRALLRIFARSHSTHFTVVNCSLGKYSFADAYYSVLAEPEFDQFLATVKRCKIDCNFADDATFLDQIPRSLRNLDKIDMKCSANMNKLGKKCFITDYSNVIVSQKNLISLQLQQYESFLDRMLESLILQSHSLVELKFVECDFINCLPWWGIAACQKLTDLQFIRCRNVSFEIVKPVLSATFPSLRNVSVIECDFNCYHYVCPEFRQWASNY</sequence>
<dbReference type="SUPFAM" id="SSF52047">
    <property type="entry name" value="RNI-like"/>
    <property type="match status" value="1"/>
</dbReference>
<feature type="compositionally biased region" description="Polar residues" evidence="1">
    <location>
        <begin position="81"/>
        <end position="93"/>
    </location>
</feature>
<organism evidence="2 3">
    <name type="scientific">Ambispora gerdemannii</name>
    <dbReference type="NCBI Taxonomy" id="144530"/>
    <lineage>
        <taxon>Eukaryota</taxon>
        <taxon>Fungi</taxon>
        <taxon>Fungi incertae sedis</taxon>
        <taxon>Mucoromycota</taxon>
        <taxon>Glomeromycotina</taxon>
        <taxon>Glomeromycetes</taxon>
        <taxon>Archaeosporales</taxon>
        <taxon>Ambisporaceae</taxon>
        <taxon>Ambispora</taxon>
    </lineage>
</organism>
<comment type="caution">
    <text evidence="2">The sequence shown here is derived from an EMBL/GenBank/DDBJ whole genome shotgun (WGS) entry which is preliminary data.</text>
</comment>
<proteinExistence type="predicted"/>
<dbReference type="InterPro" id="IPR032675">
    <property type="entry name" value="LRR_dom_sf"/>
</dbReference>
<accession>A0A9N9HAQ6</accession>
<protein>
    <submittedName>
        <fullName evidence="2">12851_t:CDS:1</fullName>
    </submittedName>
</protein>
<dbReference type="OrthoDB" id="2428618at2759"/>
<evidence type="ECO:0000313" key="3">
    <source>
        <dbReference type="Proteomes" id="UP000789831"/>
    </source>
</evidence>
<dbReference type="Proteomes" id="UP000789831">
    <property type="component" value="Unassembled WGS sequence"/>
</dbReference>
<name>A0A9N9HAQ6_9GLOM</name>
<feature type="non-terminal residue" evidence="2">
    <location>
        <position position="470"/>
    </location>
</feature>
<evidence type="ECO:0000313" key="2">
    <source>
        <dbReference type="EMBL" id="CAG8659662.1"/>
    </source>
</evidence>
<gene>
    <name evidence="2" type="ORF">AGERDE_LOCUS11750</name>
</gene>
<reference evidence="2" key="1">
    <citation type="submission" date="2021-06" db="EMBL/GenBank/DDBJ databases">
        <authorList>
            <person name="Kallberg Y."/>
            <person name="Tangrot J."/>
            <person name="Rosling A."/>
        </authorList>
    </citation>
    <scope>NUCLEOTIDE SEQUENCE</scope>
    <source>
        <strain evidence="2">MT106</strain>
    </source>
</reference>
<feature type="compositionally biased region" description="Low complexity" evidence="1">
    <location>
        <begin position="44"/>
        <end position="73"/>
    </location>
</feature>
<feature type="region of interest" description="Disordered" evidence="1">
    <location>
        <begin position="44"/>
        <end position="93"/>
    </location>
</feature>
<dbReference type="EMBL" id="CAJVPL010005668">
    <property type="protein sequence ID" value="CAG8659662.1"/>
    <property type="molecule type" value="Genomic_DNA"/>
</dbReference>